<feature type="transmembrane region" description="Helical" evidence="1">
    <location>
        <begin position="135"/>
        <end position="156"/>
    </location>
</feature>
<keyword evidence="1" id="KW-0472">Membrane</keyword>
<dbReference type="Gene3D" id="3.10.620.30">
    <property type="match status" value="1"/>
</dbReference>
<keyword evidence="1" id="KW-0812">Transmembrane</keyword>
<dbReference type="PANTHER" id="PTHR42736:SF1">
    <property type="entry name" value="PROTEIN-GLUTAMINE GAMMA-GLUTAMYLTRANSFERASE"/>
    <property type="match status" value="1"/>
</dbReference>
<keyword evidence="4" id="KW-1185">Reference proteome</keyword>
<gene>
    <name evidence="3" type="ORF">SAMN05216174_11858</name>
</gene>
<proteinExistence type="predicted"/>
<sequence>MIQGVATGGRGADRGGDREARGRIAVAAVLAAAVVPGLLFQPVFGFRALVAPIAVVVVACFAVTELCARFPRSQPWRPVLATAAGLLGLVELLLRDTTVAGVPTGATVRAIVAGVSESWLLTLRSTWPARPEPDLLLFVPLAVLVAAVAGVELLGTGRRPLPALLPSLAVLGVSQLFGAVTGVAAIVAGVAYAGVAVVLLLATGRAGAPGPVVAAMLPVALVGAVLAGTAQPERTPYSLRDQQHVPQPTRVVNPLSEVASRLRHPDEPVFTYTTSGPVDRWRLLALDKFDGVTWSTDGGQRWLGDALPSPAHATSHTARIEGAAGPWVPSQALPAAVTGPRLLVDEATGALRLPARTGPVSYELRWWEPSVQAGDLIDGAVDQVEARRIGDLGPVPREVADLARTAVGDIRPSAQTALALERFLSENYDLAEGPDIPTGSGWPQLRAFLLKNKVGTSEQFAAAYVVLARFLGIPARLAVGYRAPASSGGPVVVRNRDALVWPEVAIENVGWVPLDPTRAATTGAARGGLAEAADRARAQLPPAADLVAPALRPPPPDATNPDSGFRVPWRTLALAVTGAFLVGVAAVPLLTALRAWRRRRAPGTRAVVGAWFEARDRLRAHGMAVTPGTTVRDVLAAVSDPTVAAGLSDLADILDATLWSPDGADDDAGPRAWAAVGLVRKGLAKTPWPMRLRAAVDPRLVLRRDGWTMARETRMEVAAAPR</sequence>
<evidence type="ECO:0000256" key="1">
    <source>
        <dbReference type="SAM" id="Phobius"/>
    </source>
</evidence>
<feature type="transmembrane region" description="Helical" evidence="1">
    <location>
        <begin position="572"/>
        <end position="593"/>
    </location>
</feature>
<name>A0A1G6XRS8_9PSEU</name>
<feature type="transmembrane region" description="Helical" evidence="1">
    <location>
        <begin position="49"/>
        <end position="68"/>
    </location>
</feature>
<dbReference type="InterPro" id="IPR052901">
    <property type="entry name" value="Bact_TGase-like"/>
</dbReference>
<dbReference type="Proteomes" id="UP000199501">
    <property type="component" value="Unassembled WGS sequence"/>
</dbReference>
<feature type="transmembrane region" description="Helical" evidence="1">
    <location>
        <begin position="24"/>
        <end position="43"/>
    </location>
</feature>
<dbReference type="InterPro" id="IPR038765">
    <property type="entry name" value="Papain-like_cys_pep_sf"/>
</dbReference>
<evidence type="ECO:0000313" key="3">
    <source>
        <dbReference type="EMBL" id="SDD80046.1"/>
    </source>
</evidence>
<dbReference type="Pfam" id="PF11992">
    <property type="entry name" value="TgpA_N"/>
    <property type="match status" value="1"/>
</dbReference>
<protein>
    <submittedName>
        <fullName evidence="3">Transglutaminase-like superfamily protein</fullName>
    </submittedName>
</protein>
<dbReference type="AlphaFoldDB" id="A0A1G6XRS8"/>
<dbReference type="InterPro" id="IPR021878">
    <property type="entry name" value="TgpA_N"/>
</dbReference>
<feature type="transmembrane region" description="Helical" evidence="1">
    <location>
        <begin position="176"/>
        <end position="200"/>
    </location>
</feature>
<accession>A0A1G6XRS8</accession>
<dbReference type="SUPFAM" id="SSF54001">
    <property type="entry name" value="Cysteine proteinases"/>
    <property type="match status" value="1"/>
</dbReference>
<dbReference type="EMBL" id="FMZZ01000018">
    <property type="protein sequence ID" value="SDD80046.1"/>
    <property type="molecule type" value="Genomic_DNA"/>
</dbReference>
<feature type="transmembrane region" description="Helical" evidence="1">
    <location>
        <begin position="212"/>
        <end position="230"/>
    </location>
</feature>
<feature type="domain" description="Transglutaminase-like" evidence="2">
    <location>
        <begin position="449"/>
        <end position="518"/>
    </location>
</feature>
<dbReference type="InterPro" id="IPR002931">
    <property type="entry name" value="Transglutaminase-like"/>
</dbReference>
<keyword evidence="1" id="KW-1133">Transmembrane helix</keyword>
<evidence type="ECO:0000313" key="4">
    <source>
        <dbReference type="Proteomes" id="UP000199501"/>
    </source>
</evidence>
<reference evidence="4" key="1">
    <citation type="submission" date="2016-10" db="EMBL/GenBank/DDBJ databases">
        <authorList>
            <person name="Varghese N."/>
            <person name="Submissions S."/>
        </authorList>
    </citation>
    <scope>NUCLEOTIDE SEQUENCE [LARGE SCALE GENOMIC DNA]</scope>
    <source>
        <strain evidence="4">IBRC-M 10403</strain>
    </source>
</reference>
<evidence type="ECO:0000259" key="2">
    <source>
        <dbReference type="SMART" id="SM00460"/>
    </source>
</evidence>
<dbReference type="Pfam" id="PF01841">
    <property type="entry name" value="Transglut_core"/>
    <property type="match status" value="1"/>
</dbReference>
<organism evidence="3 4">
    <name type="scientific">Actinokineospora iranica</name>
    <dbReference type="NCBI Taxonomy" id="1271860"/>
    <lineage>
        <taxon>Bacteria</taxon>
        <taxon>Bacillati</taxon>
        <taxon>Actinomycetota</taxon>
        <taxon>Actinomycetes</taxon>
        <taxon>Pseudonocardiales</taxon>
        <taxon>Pseudonocardiaceae</taxon>
        <taxon>Actinokineospora</taxon>
    </lineage>
</organism>
<dbReference type="SMART" id="SM00460">
    <property type="entry name" value="TGc"/>
    <property type="match status" value="1"/>
</dbReference>
<dbReference type="PANTHER" id="PTHR42736">
    <property type="entry name" value="PROTEIN-GLUTAMINE GAMMA-GLUTAMYLTRANSFERASE"/>
    <property type="match status" value="1"/>
</dbReference>
<dbReference type="STRING" id="1271860.SAMN05216174_11858"/>